<sequence length="542" mass="58057">MSKKESFVKGTLILAAAALVARVLGLAQRVPLDHIFDDIGRASFGVSNNIYLMLLTVATAGIPSTLSKMVSERYALNRPEEARQVYHAALLFSAAAGVIMTALLYFGAPFYATHIADVPESAMAVRAIAPALLLFPAIAMMRGYFQGRNNMMAGGISQIVEQVARVVTAIILAYILLQQGYNNTVISAGASFGSVLGSIAAFGVMIYFALKLRRADKALNLNYNSSQKLPQWSVYKDIFTLSIPIVLASLTIPVVNVIDTSLAVPLLIDQIGRENATAALGILTTRAQSVAGIPPVLAIALGTSLIPVISAAYARRDETHLKRQVTLALRISILTGMPIVVALAVAAYSVNGLLFSGLEGSGIVAMLTLGTIFQITMMTTNSILLGMGKSRISMYYVLAGIMVKLAGSFLLSKVFGIYGIIGATALCFIVITWLNLRMLKSIVNFEIMGKRWGGFALAVLISGGIGYGLNQAGIKLTEVMPERLAYLIVCLVVGTVVVIVYLVLLVVLGVISRQEIAGYPRALQKILNPLMKLQPARVRMRE</sequence>
<comment type="caution">
    <text evidence="7">The sequence shown here is derived from an EMBL/GenBank/DDBJ whole genome shotgun (WGS) entry which is preliminary data.</text>
</comment>
<evidence type="ECO:0000256" key="5">
    <source>
        <dbReference type="ARBA" id="ARBA00023136"/>
    </source>
</evidence>
<keyword evidence="5 6" id="KW-0472">Membrane</keyword>
<keyword evidence="4 6" id="KW-1133">Transmembrane helix</keyword>
<evidence type="ECO:0000256" key="1">
    <source>
        <dbReference type="ARBA" id="ARBA00004651"/>
    </source>
</evidence>
<accession>A0A917FBX9</accession>
<evidence type="ECO:0000256" key="2">
    <source>
        <dbReference type="ARBA" id="ARBA00022475"/>
    </source>
</evidence>
<feature type="transmembrane region" description="Helical" evidence="6">
    <location>
        <begin position="296"/>
        <end position="315"/>
    </location>
</feature>
<feature type="transmembrane region" description="Helical" evidence="6">
    <location>
        <begin position="88"/>
        <end position="111"/>
    </location>
</feature>
<feature type="transmembrane region" description="Helical" evidence="6">
    <location>
        <begin position="362"/>
        <end position="385"/>
    </location>
</feature>
<feature type="transmembrane region" description="Helical" evidence="6">
    <location>
        <begin position="484"/>
        <end position="511"/>
    </location>
</feature>
<dbReference type="CDD" id="cd13124">
    <property type="entry name" value="MATE_SpoVB_like"/>
    <property type="match status" value="1"/>
</dbReference>
<dbReference type="GO" id="GO:0005886">
    <property type="term" value="C:plasma membrane"/>
    <property type="evidence" value="ECO:0007669"/>
    <property type="project" value="UniProtKB-SubCell"/>
</dbReference>
<feature type="transmembrane region" description="Helical" evidence="6">
    <location>
        <begin position="49"/>
        <end position="67"/>
    </location>
</feature>
<dbReference type="AlphaFoldDB" id="A0A917FBX9"/>
<feature type="transmembrane region" description="Helical" evidence="6">
    <location>
        <begin position="162"/>
        <end position="181"/>
    </location>
</feature>
<feature type="transmembrane region" description="Helical" evidence="6">
    <location>
        <begin position="238"/>
        <end position="258"/>
    </location>
</feature>
<dbReference type="PANTHER" id="PTHR30250:SF21">
    <property type="entry name" value="LIPID II FLIPPASE MURJ"/>
    <property type="match status" value="1"/>
</dbReference>
<dbReference type="Pfam" id="PF01943">
    <property type="entry name" value="Polysacc_synt"/>
    <property type="match status" value="1"/>
</dbReference>
<dbReference type="InterPro" id="IPR024923">
    <property type="entry name" value="PG_synth_SpoVB"/>
</dbReference>
<keyword evidence="3 6" id="KW-0812">Transmembrane</keyword>
<dbReference type="Proteomes" id="UP000637643">
    <property type="component" value="Unassembled WGS sequence"/>
</dbReference>
<feature type="transmembrane region" description="Helical" evidence="6">
    <location>
        <begin position="452"/>
        <end position="469"/>
    </location>
</feature>
<feature type="transmembrane region" description="Helical" evidence="6">
    <location>
        <begin position="187"/>
        <end position="210"/>
    </location>
</feature>
<feature type="transmembrane region" description="Helical" evidence="6">
    <location>
        <begin position="123"/>
        <end position="141"/>
    </location>
</feature>
<evidence type="ECO:0000256" key="3">
    <source>
        <dbReference type="ARBA" id="ARBA00022692"/>
    </source>
</evidence>
<gene>
    <name evidence="7" type="primary">spoVB</name>
    <name evidence="7" type="ORF">GCM10010912_02270</name>
</gene>
<dbReference type="RefSeq" id="WP_189021769.1">
    <property type="nucleotide sequence ID" value="NZ_BMKR01000001.1"/>
</dbReference>
<name>A0A917FBX9_9BACL</name>
<dbReference type="EMBL" id="BMKR01000001">
    <property type="protein sequence ID" value="GGF60629.1"/>
    <property type="molecule type" value="Genomic_DNA"/>
</dbReference>
<dbReference type="InterPro" id="IPR050833">
    <property type="entry name" value="Poly_Biosynth_Transport"/>
</dbReference>
<feature type="transmembrane region" description="Helical" evidence="6">
    <location>
        <begin position="327"/>
        <end position="350"/>
    </location>
</feature>
<evidence type="ECO:0000313" key="8">
    <source>
        <dbReference type="Proteomes" id="UP000637643"/>
    </source>
</evidence>
<keyword evidence="2" id="KW-1003">Cell membrane</keyword>
<feature type="transmembrane region" description="Helical" evidence="6">
    <location>
        <begin position="417"/>
        <end position="436"/>
    </location>
</feature>
<dbReference type="PIRSF" id="PIRSF038958">
    <property type="entry name" value="PG_synth_SpoVB"/>
    <property type="match status" value="1"/>
</dbReference>
<dbReference type="PANTHER" id="PTHR30250">
    <property type="entry name" value="PST FAMILY PREDICTED COLANIC ACID TRANSPORTER"/>
    <property type="match status" value="1"/>
</dbReference>
<comment type="subcellular location">
    <subcellularLocation>
        <location evidence="1">Cell membrane</location>
        <topology evidence="1">Multi-pass membrane protein</topology>
    </subcellularLocation>
</comment>
<protein>
    <submittedName>
        <fullName evidence="7">Stage V sporulation protein B</fullName>
    </submittedName>
</protein>
<proteinExistence type="predicted"/>
<reference evidence="7" key="2">
    <citation type="submission" date="2020-09" db="EMBL/GenBank/DDBJ databases">
        <authorList>
            <person name="Sun Q."/>
            <person name="Zhou Y."/>
        </authorList>
    </citation>
    <scope>NUCLEOTIDE SEQUENCE</scope>
    <source>
        <strain evidence="7">CGMCC 1.16134</strain>
    </source>
</reference>
<feature type="transmembrane region" description="Helical" evidence="6">
    <location>
        <begin position="392"/>
        <end position="411"/>
    </location>
</feature>
<organism evidence="7 8">
    <name type="scientific">Paenibacillus albidus</name>
    <dbReference type="NCBI Taxonomy" id="2041023"/>
    <lineage>
        <taxon>Bacteria</taxon>
        <taxon>Bacillati</taxon>
        <taxon>Bacillota</taxon>
        <taxon>Bacilli</taxon>
        <taxon>Bacillales</taxon>
        <taxon>Paenibacillaceae</taxon>
        <taxon>Paenibacillus</taxon>
    </lineage>
</organism>
<evidence type="ECO:0000256" key="6">
    <source>
        <dbReference type="SAM" id="Phobius"/>
    </source>
</evidence>
<keyword evidence="8" id="KW-1185">Reference proteome</keyword>
<reference evidence="7" key="1">
    <citation type="journal article" date="2014" name="Int. J. Syst. Evol. Microbiol.">
        <title>Complete genome sequence of Corynebacterium casei LMG S-19264T (=DSM 44701T), isolated from a smear-ripened cheese.</title>
        <authorList>
            <consortium name="US DOE Joint Genome Institute (JGI-PGF)"/>
            <person name="Walter F."/>
            <person name="Albersmeier A."/>
            <person name="Kalinowski J."/>
            <person name="Ruckert C."/>
        </authorList>
    </citation>
    <scope>NUCLEOTIDE SEQUENCE</scope>
    <source>
        <strain evidence="7">CGMCC 1.16134</strain>
    </source>
</reference>
<evidence type="ECO:0000313" key="7">
    <source>
        <dbReference type="EMBL" id="GGF60629.1"/>
    </source>
</evidence>
<evidence type="ECO:0000256" key="4">
    <source>
        <dbReference type="ARBA" id="ARBA00022989"/>
    </source>
</evidence>
<dbReference type="InterPro" id="IPR002797">
    <property type="entry name" value="Polysacc_synth"/>
</dbReference>